<dbReference type="AlphaFoldDB" id="A0AAP8SYE6"/>
<dbReference type="Proteomes" id="UP000235611">
    <property type="component" value="Unassembled WGS sequence"/>
</dbReference>
<protein>
    <submittedName>
        <fullName evidence="1">Uncharacterized protein</fullName>
    </submittedName>
</protein>
<sequence length="171" mass="19232">MKNQILLLDSLAQFEQIQDSNLAEVTADSQLSTLPTLETVRLGLLYKVFVSSVGEVTILKCSAVSKNGSTDLRGNETNWNDFALIYESVTMAQLPTIFELPLRAIERIRKHVELDFFSEIWIEANEAYSNIIAQGFSSDEAYTFVESGLDELLTAIEDSNPELHRKWLLVA</sequence>
<reference evidence="2" key="1">
    <citation type="submission" date="2016-07" db="EMBL/GenBank/DDBJ databases">
        <title>Nontailed viruses are major unrecognized killers of bacteria in the ocean.</title>
        <authorList>
            <person name="Kauffman K."/>
            <person name="Hussain F."/>
            <person name="Yang J."/>
            <person name="Arevalo P."/>
            <person name="Brown J."/>
            <person name="Cutler M."/>
            <person name="Kelly L."/>
            <person name="Polz M.F."/>
        </authorList>
    </citation>
    <scope>NUCLEOTIDE SEQUENCE [LARGE SCALE GENOMIC DNA]</scope>
    <source>
        <strain evidence="2">10N.222.49.A5</strain>
    </source>
</reference>
<dbReference type="EMBL" id="MDBO01000036">
    <property type="protein sequence ID" value="PMP13999.1"/>
    <property type="molecule type" value="Genomic_DNA"/>
</dbReference>
<organism evidence="1 2">
    <name type="scientific">Vibrio breoganii</name>
    <dbReference type="NCBI Taxonomy" id="553239"/>
    <lineage>
        <taxon>Bacteria</taxon>
        <taxon>Pseudomonadati</taxon>
        <taxon>Pseudomonadota</taxon>
        <taxon>Gammaproteobacteria</taxon>
        <taxon>Vibrionales</taxon>
        <taxon>Vibrionaceae</taxon>
        <taxon>Vibrio</taxon>
    </lineage>
</organism>
<gene>
    <name evidence="1" type="ORF">BCS93_04205</name>
</gene>
<evidence type="ECO:0000313" key="2">
    <source>
        <dbReference type="Proteomes" id="UP000235611"/>
    </source>
</evidence>
<evidence type="ECO:0000313" key="1">
    <source>
        <dbReference type="EMBL" id="PMP13999.1"/>
    </source>
</evidence>
<proteinExistence type="predicted"/>
<comment type="caution">
    <text evidence="1">The sequence shown here is derived from an EMBL/GenBank/DDBJ whole genome shotgun (WGS) entry which is preliminary data.</text>
</comment>
<dbReference type="RefSeq" id="WP_102477388.1">
    <property type="nucleotide sequence ID" value="NZ_MCXI02000004.1"/>
</dbReference>
<name>A0AAP8SYE6_9VIBR</name>
<accession>A0AAP8SYE6</accession>